<dbReference type="SUPFAM" id="SSF51430">
    <property type="entry name" value="NAD(P)-linked oxidoreductase"/>
    <property type="match status" value="1"/>
</dbReference>
<sequence>MRHLNLAQDVEVSAIALGTMFFGSTVDESTSFTILDRYLERGGNFLDTANCYQFWEKDGRGDESETLLGRWFRERGTRDSVILATKVGARPDGDPKDFPNNAEGLSEKVIRAQIDESLRRLGTDHVDLYYAHIEDRRTPLEEQVGAFAKVVADGKVRLLGVSNHPAWRIERARQICQANGWPAYTVIQQRHSYLRPKPDADLGAQLPVTPELQDYVRSTPELRLIAYSPLLGGAYSGRADKPLTEAYQTVDTQRRLDALHEVAKETGATANQVVLAWMLHSDPVVIPLIGASSVTQLDEALDAADLKLTEDQMRRLNEAGE</sequence>
<dbReference type="InterPro" id="IPR023210">
    <property type="entry name" value="NADP_OxRdtase_dom"/>
</dbReference>
<dbReference type="Pfam" id="PF00248">
    <property type="entry name" value="Aldo_ket_red"/>
    <property type="match status" value="1"/>
</dbReference>
<evidence type="ECO:0000313" key="3">
    <source>
        <dbReference type="Proteomes" id="UP000256485"/>
    </source>
</evidence>
<dbReference type="Gene3D" id="3.20.20.100">
    <property type="entry name" value="NADP-dependent oxidoreductase domain"/>
    <property type="match status" value="1"/>
</dbReference>
<dbReference type="GO" id="GO:0005829">
    <property type="term" value="C:cytosol"/>
    <property type="evidence" value="ECO:0007669"/>
    <property type="project" value="TreeGrafter"/>
</dbReference>
<gene>
    <name evidence="2" type="ORF">DFJ64_2670</name>
</gene>
<dbReference type="EMBL" id="QTUC01000001">
    <property type="protein sequence ID" value="REF37229.1"/>
    <property type="molecule type" value="Genomic_DNA"/>
</dbReference>
<dbReference type="InterPro" id="IPR050523">
    <property type="entry name" value="AKR_Detox_Biosynth"/>
</dbReference>
<protein>
    <submittedName>
        <fullName evidence="2">Aryl-alcohol dehydrogenase-like predicted oxidoreductase</fullName>
    </submittedName>
</protein>
<dbReference type="Proteomes" id="UP000256485">
    <property type="component" value="Unassembled WGS sequence"/>
</dbReference>
<feature type="domain" description="NADP-dependent oxidoreductase" evidence="1">
    <location>
        <begin position="15"/>
        <end position="319"/>
    </location>
</feature>
<proteinExistence type="predicted"/>
<evidence type="ECO:0000259" key="1">
    <source>
        <dbReference type="Pfam" id="PF00248"/>
    </source>
</evidence>
<dbReference type="PANTHER" id="PTHR43364">
    <property type="entry name" value="NADH-SPECIFIC METHYLGLYOXAL REDUCTASE-RELATED"/>
    <property type="match status" value="1"/>
</dbReference>
<dbReference type="PANTHER" id="PTHR43364:SF6">
    <property type="entry name" value="OXIDOREDUCTASE-RELATED"/>
    <property type="match status" value="1"/>
</dbReference>
<dbReference type="CDD" id="cd19752">
    <property type="entry name" value="AKR_unchar"/>
    <property type="match status" value="1"/>
</dbReference>
<dbReference type="InterPro" id="IPR036812">
    <property type="entry name" value="NAD(P)_OxRdtase_dom_sf"/>
</dbReference>
<evidence type="ECO:0000313" key="2">
    <source>
        <dbReference type="EMBL" id="REF37229.1"/>
    </source>
</evidence>
<accession>A0A3D9V6X1</accession>
<comment type="caution">
    <text evidence="2">The sequence shown here is derived from an EMBL/GenBank/DDBJ whole genome shotgun (WGS) entry which is preliminary data.</text>
</comment>
<keyword evidence="3" id="KW-1185">Reference proteome</keyword>
<dbReference type="RefSeq" id="WP_245941113.1">
    <property type="nucleotide sequence ID" value="NZ_QTUC01000001.1"/>
</dbReference>
<name>A0A3D9V6X1_THECX</name>
<organism evidence="2 3">
    <name type="scientific">Thermasporomyces composti</name>
    <dbReference type="NCBI Taxonomy" id="696763"/>
    <lineage>
        <taxon>Bacteria</taxon>
        <taxon>Bacillati</taxon>
        <taxon>Actinomycetota</taxon>
        <taxon>Actinomycetes</taxon>
        <taxon>Propionibacteriales</taxon>
        <taxon>Nocardioidaceae</taxon>
        <taxon>Thermasporomyces</taxon>
    </lineage>
</organism>
<reference evidence="2 3" key="1">
    <citation type="submission" date="2018-08" db="EMBL/GenBank/DDBJ databases">
        <title>Sequencing the genomes of 1000 actinobacteria strains.</title>
        <authorList>
            <person name="Klenk H.-P."/>
        </authorList>
    </citation>
    <scope>NUCLEOTIDE SEQUENCE [LARGE SCALE GENOMIC DNA]</scope>
    <source>
        <strain evidence="2 3">DSM 22891</strain>
    </source>
</reference>
<dbReference type="AlphaFoldDB" id="A0A3D9V6X1"/>